<keyword evidence="2" id="KW-1185">Reference proteome</keyword>
<dbReference type="EMBL" id="JAJFAZ020000002">
    <property type="protein sequence ID" value="KAI5346945.1"/>
    <property type="molecule type" value="Genomic_DNA"/>
</dbReference>
<proteinExistence type="predicted"/>
<evidence type="ECO:0000313" key="2">
    <source>
        <dbReference type="Proteomes" id="UP001054821"/>
    </source>
</evidence>
<name>A0AAD4ZIC1_PRUDU</name>
<comment type="caution">
    <text evidence="1">The sequence shown here is derived from an EMBL/GenBank/DDBJ whole genome shotgun (WGS) entry which is preliminary data.</text>
</comment>
<protein>
    <submittedName>
        <fullName evidence="1">Uncharacterized protein</fullName>
    </submittedName>
</protein>
<dbReference type="Proteomes" id="UP001054821">
    <property type="component" value="Chromosome 2"/>
</dbReference>
<gene>
    <name evidence="1" type="ORF">L3X38_014824</name>
</gene>
<reference evidence="1 2" key="1">
    <citation type="journal article" date="2022" name="G3 (Bethesda)">
        <title>Whole-genome sequence and methylome profiling of the almond [Prunus dulcis (Mill.) D.A. Webb] cultivar 'Nonpareil'.</title>
        <authorList>
            <person name="D'Amico-Willman K.M."/>
            <person name="Ouma W.Z."/>
            <person name="Meulia T."/>
            <person name="Sideli G.M."/>
            <person name="Gradziel T.M."/>
            <person name="Fresnedo-Ramirez J."/>
        </authorList>
    </citation>
    <scope>NUCLEOTIDE SEQUENCE [LARGE SCALE GENOMIC DNA]</scope>
    <source>
        <strain evidence="1">Clone GOH B32 T37-40</strain>
    </source>
</reference>
<organism evidence="1 2">
    <name type="scientific">Prunus dulcis</name>
    <name type="common">Almond</name>
    <name type="synonym">Amygdalus dulcis</name>
    <dbReference type="NCBI Taxonomy" id="3755"/>
    <lineage>
        <taxon>Eukaryota</taxon>
        <taxon>Viridiplantae</taxon>
        <taxon>Streptophyta</taxon>
        <taxon>Embryophyta</taxon>
        <taxon>Tracheophyta</taxon>
        <taxon>Spermatophyta</taxon>
        <taxon>Magnoliopsida</taxon>
        <taxon>eudicotyledons</taxon>
        <taxon>Gunneridae</taxon>
        <taxon>Pentapetalae</taxon>
        <taxon>rosids</taxon>
        <taxon>fabids</taxon>
        <taxon>Rosales</taxon>
        <taxon>Rosaceae</taxon>
        <taxon>Amygdaloideae</taxon>
        <taxon>Amygdaleae</taxon>
        <taxon>Prunus</taxon>
    </lineage>
</organism>
<sequence>MIIRLVGALRLGVVGHSSCTDGEMWPLLTGLTADKNSRSGGQFCKQFLYTAEGSYANTKLSAALRAPDVETFSNDYKRGELSTVEEV</sequence>
<evidence type="ECO:0000313" key="1">
    <source>
        <dbReference type="EMBL" id="KAI5346945.1"/>
    </source>
</evidence>
<accession>A0AAD4ZIC1</accession>
<dbReference type="AlphaFoldDB" id="A0AAD4ZIC1"/>